<dbReference type="AlphaFoldDB" id="A0A383AVK4"/>
<dbReference type="EMBL" id="UINC01195186">
    <property type="protein sequence ID" value="SVE11631.1"/>
    <property type="molecule type" value="Genomic_DNA"/>
</dbReference>
<reference evidence="1" key="1">
    <citation type="submission" date="2018-05" db="EMBL/GenBank/DDBJ databases">
        <authorList>
            <person name="Lanie J.A."/>
            <person name="Ng W.-L."/>
            <person name="Kazmierczak K.M."/>
            <person name="Andrzejewski T.M."/>
            <person name="Davidsen T.M."/>
            <person name="Wayne K.J."/>
            <person name="Tettelin H."/>
            <person name="Glass J.I."/>
            <person name="Rusch D."/>
            <person name="Podicherti R."/>
            <person name="Tsui H.-C.T."/>
            <person name="Winkler M.E."/>
        </authorList>
    </citation>
    <scope>NUCLEOTIDE SEQUENCE</scope>
</reference>
<evidence type="ECO:0000313" key="1">
    <source>
        <dbReference type="EMBL" id="SVE11631.1"/>
    </source>
</evidence>
<feature type="non-terminal residue" evidence="1">
    <location>
        <position position="1"/>
    </location>
</feature>
<organism evidence="1">
    <name type="scientific">marine metagenome</name>
    <dbReference type="NCBI Taxonomy" id="408172"/>
    <lineage>
        <taxon>unclassified sequences</taxon>
        <taxon>metagenomes</taxon>
        <taxon>ecological metagenomes</taxon>
    </lineage>
</organism>
<proteinExistence type="predicted"/>
<sequence>ALSDFSFLLFIKVPTALEPSLNNILYGIIIFYGGRAVLL</sequence>
<protein>
    <submittedName>
        <fullName evidence="1">Uncharacterized protein</fullName>
    </submittedName>
</protein>
<accession>A0A383AVK4</accession>
<name>A0A383AVK4_9ZZZZ</name>
<gene>
    <name evidence="1" type="ORF">METZ01_LOCUS464485</name>
</gene>